<reference evidence="2" key="1">
    <citation type="journal article" date="2021" name="Sci. Rep.">
        <title>Diploid genomic architecture of Nitzschia inconspicua, an elite biomass production diatom.</title>
        <authorList>
            <person name="Oliver A."/>
            <person name="Podell S."/>
            <person name="Pinowska A."/>
            <person name="Traller J.C."/>
            <person name="Smith S.R."/>
            <person name="McClure R."/>
            <person name="Beliaev A."/>
            <person name="Bohutskyi P."/>
            <person name="Hill E.A."/>
            <person name="Rabines A."/>
            <person name="Zheng H."/>
            <person name="Allen L.Z."/>
            <person name="Kuo A."/>
            <person name="Grigoriev I.V."/>
            <person name="Allen A.E."/>
            <person name="Hazlebeck D."/>
            <person name="Allen E.E."/>
        </authorList>
    </citation>
    <scope>NUCLEOTIDE SEQUENCE</scope>
    <source>
        <strain evidence="2">Hildebrandi</strain>
    </source>
</reference>
<dbReference type="OrthoDB" id="46870at2759"/>
<comment type="caution">
    <text evidence="2">The sequence shown here is derived from an EMBL/GenBank/DDBJ whole genome shotgun (WGS) entry which is preliminary data.</text>
</comment>
<evidence type="ECO:0000256" key="1">
    <source>
        <dbReference type="SAM" id="SignalP"/>
    </source>
</evidence>
<evidence type="ECO:0000313" key="2">
    <source>
        <dbReference type="EMBL" id="KAG7360533.1"/>
    </source>
</evidence>
<feature type="signal peptide" evidence="1">
    <location>
        <begin position="1"/>
        <end position="23"/>
    </location>
</feature>
<dbReference type="AlphaFoldDB" id="A0A9K3LEJ0"/>
<protein>
    <submittedName>
        <fullName evidence="2">Uncharacterized protein</fullName>
    </submittedName>
</protein>
<dbReference type="EMBL" id="JAGRRH010000013">
    <property type="protein sequence ID" value="KAG7360533.1"/>
    <property type="molecule type" value="Genomic_DNA"/>
</dbReference>
<reference evidence="2" key="2">
    <citation type="submission" date="2021-04" db="EMBL/GenBank/DDBJ databases">
        <authorList>
            <person name="Podell S."/>
        </authorList>
    </citation>
    <scope>NUCLEOTIDE SEQUENCE</scope>
    <source>
        <strain evidence="2">Hildebrandi</strain>
    </source>
</reference>
<dbReference type="Proteomes" id="UP000693970">
    <property type="component" value="Unassembled WGS sequence"/>
</dbReference>
<name>A0A9K3LEJ0_9STRA</name>
<organism evidence="2 3">
    <name type="scientific">Nitzschia inconspicua</name>
    <dbReference type="NCBI Taxonomy" id="303405"/>
    <lineage>
        <taxon>Eukaryota</taxon>
        <taxon>Sar</taxon>
        <taxon>Stramenopiles</taxon>
        <taxon>Ochrophyta</taxon>
        <taxon>Bacillariophyta</taxon>
        <taxon>Bacillariophyceae</taxon>
        <taxon>Bacillariophycidae</taxon>
        <taxon>Bacillariales</taxon>
        <taxon>Bacillariaceae</taxon>
        <taxon>Nitzschia</taxon>
    </lineage>
</organism>
<keyword evidence="1" id="KW-0732">Signal</keyword>
<proteinExistence type="predicted"/>
<gene>
    <name evidence="2" type="ORF">IV203_035632</name>
</gene>
<keyword evidence="3" id="KW-1185">Reference proteome</keyword>
<evidence type="ECO:0000313" key="3">
    <source>
        <dbReference type="Proteomes" id="UP000693970"/>
    </source>
</evidence>
<sequence length="355" mass="38886">MKSLTSFSAVAVLVTPTTFVVQGRQWHTIIDHTIYRKSNIDKRRFELTIEQNPFFFPGDSSVEEESPTVSPGINAWVTLSPTLAPSSVPSDIPSFTPTEWSIELNGGCRQGHELFEVHMYDSWGDGWDNTMLTISGIEDQDPTIVLPSNFMTRTTTSRNGDAMVKISRTINLDDQSIFNPEKANDIDPLGVVFQGTLQRGSHEVTEVCFLPRRCYQVTVAGGEFLNEVSWDIRPGNLDDSEQLLFEPILGGGAPAGCTFSLPDENGHHFCPNTCSDTLLPSTMMTQSPKLLQNLQQNHAYGSDAINKVTGETVSTTLGTTRSSYGQGGVAGGIRKGSTASSILRKFRSPEENNSN</sequence>
<feature type="chain" id="PRO_5039918462" evidence="1">
    <location>
        <begin position="24"/>
        <end position="355"/>
    </location>
</feature>
<accession>A0A9K3LEJ0</accession>